<dbReference type="Gene3D" id="1.10.287.70">
    <property type="match status" value="1"/>
</dbReference>
<dbReference type="KEGG" id="tca:657720"/>
<evidence type="ECO:0000256" key="10">
    <source>
        <dbReference type="SAM" id="Phobius"/>
    </source>
</evidence>
<evidence type="ECO:0000256" key="7">
    <source>
        <dbReference type="ARBA" id="ARBA00023303"/>
    </source>
</evidence>
<dbReference type="PANTHER" id="PTHR11003:SF352">
    <property type="entry name" value="BCDNA.GH04802-RELATED"/>
    <property type="match status" value="1"/>
</dbReference>
<comment type="subcellular location">
    <subcellularLocation>
        <location evidence="1">Membrane</location>
        <topology evidence="1">Multi-pass membrane protein</topology>
    </subcellularLocation>
</comment>
<dbReference type="GO" id="GO:0071805">
    <property type="term" value="P:potassium ion transmembrane transport"/>
    <property type="evidence" value="ECO:0000318"/>
    <property type="project" value="GO_Central"/>
</dbReference>
<feature type="region of interest" description="Disordered" evidence="9">
    <location>
        <begin position="634"/>
        <end position="688"/>
    </location>
</feature>
<evidence type="ECO:0000256" key="8">
    <source>
        <dbReference type="RuleBase" id="RU003857"/>
    </source>
</evidence>
<gene>
    <name evidence="12" type="primary">AUGUSTUS-3.0.2_08009</name>
    <name evidence="12" type="ORF">TcasGA2_TC008009</name>
</gene>
<keyword evidence="4 10" id="KW-1133">Transmembrane helix</keyword>
<dbReference type="FunCoup" id="A0A139WJ21">
    <property type="interactions" value="6"/>
</dbReference>
<evidence type="ECO:0000256" key="3">
    <source>
        <dbReference type="ARBA" id="ARBA00022692"/>
    </source>
</evidence>
<feature type="transmembrane region" description="Helical" evidence="10">
    <location>
        <begin position="206"/>
        <end position="227"/>
    </location>
</feature>
<dbReference type="FunFam" id="1.10.287.70:FF:000210">
    <property type="entry name" value="Open rectifier potassium channel protein 1"/>
    <property type="match status" value="1"/>
</dbReference>
<proteinExistence type="inferred from homology"/>
<feature type="domain" description="Potassium channel" evidence="11">
    <location>
        <begin position="179"/>
        <end position="268"/>
    </location>
</feature>
<reference evidence="12 13" key="1">
    <citation type="journal article" date="2008" name="Nature">
        <title>The genome of the model beetle and pest Tribolium castaneum.</title>
        <authorList>
            <consortium name="Tribolium Genome Sequencing Consortium"/>
            <person name="Richards S."/>
            <person name="Gibbs R.A."/>
            <person name="Weinstock G.M."/>
            <person name="Brown S.J."/>
            <person name="Denell R."/>
            <person name="Beeman R.W."/>
            <person name="Gibbs R."/>
            <person name="Beeman R.W."/>
            <person name="Brown S.J."/>
            <person name="Bucher G."/>
            <person name="Friedrich M."/>
            <person name="Grimmelikhuijzen C.J."/>
            <person name="Klingler M."/>
            <person name="Lorenzen M."/>
            <person name="Richards S."/>
            <person name="Roth S."/>
            <person name="Schroder R."/>
            <person name="Tautz D."/>
            <person name="Zdobnov E.M."/>
            <person name="Muzny D."/>
            <person name="Gibbs R.A."/>
            <person name="Weinstock G.M."/>
            <person name="Attaway T."/>
            <person name="Bell S."/>
            <person name="Buhay C.J."/>
            <person name="Chandrabose M.N."/>
            <person name="Chavez D."/>
            <person name="Clerk-Blankenburg K.P."/>
            <person name="Cree A."/>
            <person name="Dao M."/>
            <person name="Davis C."/>
            <person name="Chacko J."/>
            <person name="Dinh H."/>
            <person name="Dugan-Rocha S."/>
            <person name="Fowler G."/>
            <person name="Garner T.T."/>
            <person name="Garnes J."/>
            <person name="Gnirke A."/>
            <person name="Hawes A."/>
            <person name="Hernandez J."/>
            <person name="Hines S."/>
            <person name="Holder M."/>
            <person name="Hume J."/>
            <person name="Jhangiani S.N."/>
            <person name="Joshi V."/>
            <person name="Khan Z.M."/>
            <person name="Jackson L."/>
            <person name="Kovar C."/>
            <person name="Kowis A."/>
            <person name="Lee S."/>
            <person name="Lewis L.R."/>
            <person name="Margolis J."/>
            <person name="Morgan M."/>
            <person name="Nazareth L.V."/>
            <person name="Nguyen N."/>
            <person name="Okwuonu G."/>
            <person name="Parker D."/>
            <person name="Richards S."/>
            <person name="Ruiz S.J."/>
            <person name="Santibanez J."/>
            <person name="Savard J."/>
            <person name="Scherer S.E."/>
            <person name="Schneider B."/>
            <person name="Sodergren E."/>
            <person name="Tautz D."/>
            <person name="Vattahil S."/>
            <person name="Villasana D."/>
            <person name="White C.S."/>
            <person name="Wright R."/>
            <person name="Park Y."/>
            <person name="Beeman R.W."/>
            <person name="Lord J."/>
            <person name="Oppert B."/>
            <person name="Lorenzen M."/>
            <person name="Brown S."/>
            <person name="Wang L."/>
            <person name="Savard J."/>
            <person name="Tautz D."/>
            <person name="Richards S."/>
            <person name="Weinstock G."/>
            <person name="Gibbs R.A."/>
            <person name="Liu Y."/>
            <person name="Worley K."/>
            <person name="Weinstock G."/>
            <person name="Elsik C.G."/>
            <person name="Reese J.T."/>
            <person name="Elhaik E."/>
            <person name="Landan G."/>
            <person name="Graur D."/>
            <person name="Arensburger P."/>
            <person name="Atkinson P."/>
            <person name="Beeman R.W."/>
            <person name="Beidler J."/>
            <person name="Brown S.J."/>
            <person name="Demuth J.P."/>
            <person name="Drury D.W."/>
            <person name="Du Y.Z."/>
            <person name="Fujiwara H."/>
            <person name="Lorenzen M."/>
            <person name="Maselli V."/>
            <person name="Osanai M."/>
            <person name="Park Y."/>
            <person name="Robertson H.M."/>
            <person name="Tu Z."/>
            <person name="Wang J.J."/>
            <person name="Wang S."/>
            <person name="Richards S."/>
            <person name="Song H."/>
            <person name="Zhang L."/>
            <person name="Sodergren E."/>
            <person name="Werner D."/>
            <person name="Stanke M."/>
            <person name="Morgenstern B."/>
            <person name="Solovyev V."/>
            <person name="Kosarev P."/>
            <person name="Brown G."/>
            <person name="Chen H.C."/>
            <person name="Ermolaeva O."/>
            <person name="Hlavina W."/>
            <person name="Kapustin Y."/>
            <person name="Kiryutin B."/>
            <person name="Kitts P."/>
            <person name="Maglott D."/>
            <person name="Pruitt K."/>
            <person name="Sapojnikov V."/>
            <person name="Souvorov A."/>
            <person name="Mackey A.J."/>
            <person name="Waterhouse R.M."/>
            <person name="Wyder S."/>
            <person name="Zdobnov E.M."/>
            <person name="Zdobnov E.M."/>
            <person name="Wyder S."/>
            <person name="Kriventseva E.V."/>
            <person name="Kadowaki T."/>
            <person name="Bork P."/>
            <person name="Aranda M."/>
            <person name="Bao R."/>
            <person name="Beermann A."/>
            <person name="Berns N."/>
            <person name="Bolognesi R."/>
            <person name="Bonneton F."/>
            <person name="Bopp D."/>
            <person name="Brown S.J."/>
            <person name="Bucher G."/>
            <person name="Butts T."/>
            <person name="Chaumot A."/>
            <person name="Denell R.E."/>
            <person name="Ferrier D.E."/>
            <person name="Friedrich M."/>
            <person name="Gordon C.M."/>
            <person name="Jindra M."/>
            <person name="Klingler M."/>
            <person name="Lan Q."/>
            <person name="Lattorff H.M."/>
            <person name="Laudet V."/>
            <person name="von Levetsow C."/>
            <person name="Liu Z."/>
            <person name="Lutz R."/>
            <person name="Lynch J.A."/>
            <person name="da Fonseca R.N."/>
            <person name="Posnien N."/>
            <person name="Reuter R."/>
            <person name="Roth S."/>
            <person name="Savard J."/>
            <person name="Schinko J.B."/>
            <person name="Schmitt C."/>
            <person name="Schoppmeier M."/>
            <person name="Schroder R."/>
            <person name="Shippy T.D."/>
            <person name="Simonnet F."/>
            <person name="Marques-Souza H."/>
            <person name="Tautz D."/>
            <person name="Tomoyasu Y."/>
            <person name="Trauner J."/>
            <person name="Van der Zee M."/>
            <person name="Vervoort M."/>
            <person name="Wittkopp N."/>
            <person name="Wimmer E.A."/>
            <person name="Yang X."/>
            <person name="Jones A.K."/>
            <person name="Sattelle D.B."/>
            <person name="Ebert P.R."/>
            <person name="Nelson D."/>
            <person name="Scott J.G."/>
            <person name="Beeman R.W."/>
            <person name="Muthukrishnan S."/>
            <person name="Kramer K.J."/>
            <person name="Arakane Y."/>
            <person name="Beeman R.W."/>
            <person name="Zhu Q."/>
            <person name="Hogenkamp D."/>
            <person name="Dixit R."/>
            <person name="Oppert B."/>
            <person name="Jiang H."/>
            <person name="Zou Z."/>
            <person name="Marshall J."/>
            <person name="Elpidina E."/>
            <person name="Vinokurov K."/>
            <person name="Oppert C."/>
            <person name="Zou Z."/>
            <person name="Evans J."/>
            <person name="Lu Z."/>
            <person name="Zhao P."/>
            <person name="Sumathipala N."/>
            <person name="Altincicek B."/>
            <person name="Vilcinskas A."/>
            <person name="Williams M."/>
            <person name="Hultmark D."/>
            <person name="Hetru C."/>
            <person name="Jiang H."/>
            <person name="Grimmelikhuijzen C.J."/>
            <person name="Hauser F."/>
            <person name="Cazzamali G."/>
            <person name="Williamson M."/>
            <person name="Park Y."/>
            <person name="Li B."/>
            <person name="Tanaka Y."/>
            <person name="Predel R."/>
            <person name="Neupert S."/>
            <person name="Schachtner J."/>
            <person name="Verleyen P."/>
            <person name="Raible F."/>
            <person name="Bork P."/>
            <person name="Friedrich M."/>
            <person name="Walden K.K."/>
            <person name="Robertson H.M."/>
            <person name="Angeli S."/>
            <person name="Foret S."/>
            <person name="Bucher G."/>
            <person name="Schuetz S."/>
            <person name="Maleszka R."/>
            <person name="Wimmer E.A."/>
            <person name="Beeman R.W."/>
            <person name="Lorenzen M."/>
            <person name="Tomoyasu Y."/>
            <person name="Miller S.C."/>
            <person name="Grossmann D."/>
            <person name="Bucher G."/>
        </authorList>
    </citation>
    <scope>NUCLEOTIDE SEQUENCE [LARGE SCALE GENOMIC DNA]</scope>
    <source>
        <strain evidence="12 13">Georgia GA2</strain>
    </source>
</reference>
<keyword evidence="3 8" id="KW-0812">Transmembrane</keyword>
<dbReference type="InterPro" id="IPR003280">
    <property type="entry name" value="2pore_dom_K_chnl"/>
</dbReference>
<evidence type="ECO:0000256" key="4">
    <source>
        <dbReference type="ARBA" id="ARBA00022989"/>
    </source>
</evidence>
<dbReference type="InParanoid" id="A0A139WJ21"/>
<evidence type="ECO:0000256" key="5">
    <source>
        <dbReference type="ARBA" id="ARBA00023065"/>
    </source>
</evidence>
<evidence type="ECO:0000256" key="2">
    <source>
        <dbReference type="ARBA" id="ARBA00022448"/>
    </source>
</evidence>
<evidence type="ECO:0000313" key="13">
    <source>
        <dbReference type="Proteomes" id="UP000007266"/>
    </source>
</evidence>
<keyword evidence="2 8" id="KW-0813">Transport</keyword>
<dbReference type="SUPFAM" id="SSF81324">
    <property type="entry name" value="Voltage-gated potassium channels"/>
    <property type="match status" value="2"/>
</dbReference>
<dbReference type="GO" id="GO:0022841">
    <property type="term" value="F:potassium ion leak channel activity"/>
    <property type="evidence" value="ECO:0000318"/>
    <property type="project" value="GO_Central"/>
</dbReference>
<feature type="transmembrane region" description="Helical" evidence="10">
    <location>
        <begin position="177"/>
        <end position="199"/>
    </location>
</feature>
<dbReference type="AlphaFoldDB" id="A0A139WJ21"/>
<evidence type="ECO:0000259" key="11">
    <source>
        <dbReference type="Pfam" id="PF07885"/>
    </source>
</evidence>
<evidence type="ECO:0000256" key="1">
    <source>
        <dbReference type="ARBA" id="ARBA00004141"/>
    </source>
</evidence>
<dbReference type="GO" id="GO:0005886">
    <property type="term" value="C:plasma membrane"/>
    <property type="evidence" value="ECO:0000318"/>
    <property type="project" value="GO_Central"/>
</dbReference>
<feature type="transmembrane region" description="Helical" evidence="10">
    <location>
        <begin position="95"/>
        <end position="114"/>
    </location>
</feature>
<dbReference type="OrthoDB" id="297496at2759"/>
<name>A0A139WJ21_TRICA</name>
<protein>
    <submittedName>
        <fullName evidence="12">Open rectifier potassium channel protein 1-like Protein</fullName>
    </submittedName>
</protein>
<feature type="transmembrane region" description="Helical" evidence="10">
    <location>
        <begin position="7"/>
        <end position="28"/>
    </location>
</feature>
<feature type="region of interest" description="Disordered" evidence="9">
    <location>
        <begin position="545"/>
        <end position="602"/>
    </location>
</feature>
<dbReference type="STRING" id="7070.A0A139WJ21"/>
<keyword evidence="6 10" id="KW-0472">Membrane</keyword>
<evidence type="ECO:0000256" key="6">
    <source>
        <dbReference type="ARBA" id="ARBA00023136"/>
    </source>
</evidence>
<comment type="similarity">
    <text evidence="8">Belongs to the two pore domain potassium channel (TC 1.A.1.8) family.</text>
</comment>
<dbReference type="Proteomes" id="UP000007266">
    <property type="component" value="Linkage group 4"/>
</dbReference>
<dbReference type="PANTHER" id="PTHR11003">
    <property type="entry name" value="POTASSIUM CHANNEL, SUBFAMILY K"/>
    <property type="match status" value="1"/>
</dbReference>
<evidence type="ECO:0000313" key="12">
    <source>
        <dbReference type="EMBL" id="KYB27916.1"/>
    </source>
</evidence>
<keyword evidence="5 8" id="KW-0406">Ion transport</keyword>
<feature type="domain" description="Potassium channel" evidence="11">
    <location>
        <begin position="91"/>
        <end position="147"/>
    </location>
</feature>
<dbReference type="PRINTS" id="PR01333">
    <property type="entry name" value="2POREKCHANEL"/>
</dbReference>
<organism evidence="12 13">
    <name type="scientific">Tribolium castaneum</name>
    <name type="common">Red flour beetle</name>
    <dbReference type="NCBI Taxonomy" id="7070"/>
    <lineage>
        <taxon>Eukaryota</taxon>
        <taxon>Metazoa</taxon>
        <taxon>Ecdysozoa</taxon>
        <taxon>Arthropoda</taxon>
        <taxon>Hexapoda</taxon>
        <taxon>Insecta</taxon>
        <taxon>Pterygota</taxon>
        <taxon>Neoptera</taxon>
        <taxon>Endopterygota</taxon>
        <taxon>Coleoptera</taxon>
        <taxon>Polyphaga</taxon>
        <taxon>Cucujiformia</taxon>
        <taxon>Tenebrionidae</taxon>
        <taxon>Tenebrionidae incertae sedis</taxon>
        <taxon>Tribolium</taxon>
    </lineage>
</organism>
<dbReference type="OMA" id="RAMSECY"/>
<dbReference type="GO" id="GO:0015271">
    <property type="term" value="F:outward rectifier potassium channel activity"/>
    <property type="evidence" value="ECO:0000318"/>
    <property type="project" value="GO_Central"/>
</dbReference>
<keyword evidence="7 8" id="KW-0407">Ion channel</keyword>
<feature type="transmembrane region" description="Helical" evidence="10">
    <location>
        <begin position="239"/>
        <end position="263"/>
    </location>
</feature>
<dbReference type="InterPro" id="IPR013099">
    <property type="entry name" value="K_chnl_dom"/>
</dbReference>
<keyword evidence="13" id="KW-1185">Reference proteome</keyword>
<accession>A0A139WJ21</accession>
<reference evidence="12 13" key="2">
    <citation type="journal article" date="2010" name="Nucleic Acids Res.">
        <title>BeetleBase in 2010: revisions to provide comprehensive genomic information for Tribolium castaneum.</title>
        <authorList>
            <person name="Kim H.S."/>
            <person name="Murphy T."/>
            <person name="Xia J."/>
            <person name="Caragea D."/>
            <person name="Park Y."/>
            <person name="Beeman R.W."/>
            <person name="Lorenzen M.D."/>
            <person name="Butcher S."/>
            <person name="Manak J.R."/>
            <person name="Brown S.J."/>
        </authorList>
    </citation>
    <scope>GENOME REANNOTATION</scope>
    <source>
        <strain evidence="12 13">Georgia GA2</strain>
    </source>
</reference>
<sequence>MMSKKEWFMVLCIFIFYLMMGAVFFQWAESEEEKQRSATKRIQRRIVWEHIEQIYNSKAPSLPDQKKFTEILSDYCGKPVMKEMTEIREDSNWDFYHSLFFVITVVSTIGYGNLAPTTTLTRIVMIFYGLIGIPLNGIVMVTLGNYFGRSFTKLYQRWKNSKTDEDDSTRLGLISQVILYLVPGFTFFIFLPAGFMVLFEGWSYDVAVYYAFVTLTTIGFGDYVAGIDQPPAISDFYYWMYKIFLLIWVIGGLGYVVMILGFITQFFQSKKVKQIEQIISENIKKTPLRIRQELRSLLQEFLILKVRRGKGLDPFPPRRISRTASCPDLDIYRNLNSPTMVRKRALSECPGYYNLQMFESHSDLGPDEQEQQNDLLFKVVDALSNIESDPEEGAYENLSDSEILASERYGSKWSLKSQTLALPKSHRRRAISDIRVPSMHKVEARQDIWNDRQRTFSEPSSETENRSENLLTRFKNLIMPQKENKTDVEQGPRRASMFTSAEDRYLRQTNRGRVSVLSTQQQDAFLEQTSIADFIRALSAITVPESILPPPSGPKRKLGTASLSPPKGPSPPRVRRLAIRPNPQARRTSLMPETHSLQPENRRFSLRPVEENLLAPAPDTHSLQNPNRRFSLRPVGENLLAPPPYTPKPPEEARNTRRFSRPFNVPTITVSGISPVQRQVNKRDNKSD</sequence>
<dbReference type="EMBL" id="KQ971338">
    <property type="protein sequence ID" value="KYB27916.1"/>
    <property type="molecule type" value="Genomic_DNA"/>
</dbReference>
<dbReference type="Pfam" id="PF07885">
    <property type="entry name" value="Ion_trans_2"/>
    <property type="match status" value="2"/>
</dbReference>
<feature type="compositionally biased region" description="Polar residues" evidence="9">
    <location>
        <begin position="666"/>
        <end position="679"/>
    </location>
</feature>
<evidence type="ECO:0000256" key="9">
    <source>
        <dbReference type="SAM" id="MobiDB-lite"/>
    </source>
</evidence>
<feature type="transmembrane region" description="Helical" evidence="10">
    <location>
        <begin position="126"/>
        <end position="147"/>
    </location>
</feature>